<dbReference type="InterPro" id="IPR011059">
    <property type="entry name" value="Metal-dep_hydrolase_composite"/>
</dbReference>
<evidence type="ECO:0000256" key="6">
    <source>
        <dbReference type="ARBA" id="ARBA00022833"/>
    </source>
</evidence>
<keyword evidence="4 8" id="KW-0479">Metal-binding</keyword>
<dbReference type="GO" id="GO:0008892">
    <property type="term" value="F:guanine deaminase activity"/>
    <property type="evidence" value="ECO:0007669"/>
    <property type="project" value="UniProtKB-UniRule"/>
</dbReference>
<dbReference type="EC" id="3.5.4.3" evidence="3 7"/>
<sequence>MMDAVQTQAYRASLLYFTADPRYAPDEATHFIDDGLLVVQHGKVLNALNYADVTAKELALMTVRDYRGQLIMPGFIDTHVHFPQIEMIASYGEQLLEWLNTYTFPTEQKYADADYAHHMARVFIRELLRHGTTSAMVFATVHPQSVDALFSAAADKAMRLITGKVMMDRHAPEALCDDAQQSYQDSRALIQKWHHHERLLYAVTPRFAPTSTPEQLRLAGELLREFPDVYMQTHLSENKHEIDWVKSLFPEHRHYLDVYHNHGLTGSRSLFAHALHLEKDEVDTLSRSRSSVAFCPSSNLFLGSGLFPLHALKAAGIRVGMGTDVGAGTSLSLLQTLNEGYKVQQLLGEKLSAREGLYQATLGSAEALSLDDKLGNFLPGKEADFVVLDWAITPLQQLRQAQASTLDEKLFALMMQGDDRNVAKTYVNGACVHTREEST</sequence>
<proteinExistence type="inferred from homology"/>
<comment type="pathway">
    <text evidence="1 8">Purine metabolism; guanine degradation; xanthine from guanine: step 1/1.</text>
</comment>
<keyword evidence="5 8" id="KW-0378">Hydrolase</keyword>
<dbReference type="InterPro" id="IPR032466">
    <property type="entry name" value="Metal_Hydrolase"/>
</dbReference>
<dbReference type="PANTHER" id="PTHR11271">
    <property type="entry name" value="GUANINE DEAMINASE"/>
    <property type="match status" value="1"/>
</dbReference>
<protein>
    <recommendedName>
        <fullName evidence="3 7">Guanine deaminase</fullName>
        <shortName evidence="8">Guanase</shortName>
        <ecNumber evidence="3 7">3.5.4.3</ecNumber>
    </recommendedName>
    <alternativeName>
        <fullName evidence="8">Guanine aminohydrolase</fullName>
    </alternativeName>
</protein>
<evidence type="ECO:0000256" key="8">
    <source>
        <dbReference type="RuleBase" id="RU366009"/>
    </source>
</evidence>
<dbReference type="SUPFAM" id="SSF51556">
    <property type="entry name" value="Metallo-dependent hydrolases"/>
    <property type="match status" value="1"/>
</dbReference>
<evidence type="ECO:0000256" key="4">
    <source>
        <dbReference type="ARBA" id="ARBA00022723"/>
    </source>
</evidence>
<comment type="function">
    <text evidence="8">Catalyzes the hydrolytic deamination of guanine, producing xanthine and ammonia.</text>
</comment>
<evidence type="ECO:0000256" key="2">
    <source>
        <dbReference type="ARBA" id="ARBA00006745"/>
    </source>
</evidence>
<evidence type="ECO:0000256" key="7">
    <source>
        <dbReference type="NCBIfam" id="TIGR02967"/>
    </source>
</evidence>
<evidence type="ECO:0000256" key="1">
    <source>
        <dbReference type="ARBA" id="ARBA00004984"/>
    </source>
</evidence>
<feature type="domain" description="Amidohydrolase-related" evidence="9">
    <location>
        <begin position="71"/>
        <end position="430"/>
    </location>
</feature>
<accession>A0AAD0WLQ5</accession>
<dbReference type="PANTHER" id="PTHR11271:SF6">
    <property type="entry name" value="GUANINE DEAMINASE"/>
    <property type="match status" value="1"/>
</dbReference>
<dbReference type="Gene3D" id="2.30.40.10">
    <property type="entry name" value="Urease, subunit C, domain 1"/>
    <property type="match status" value="1"/>
</dbReference>
<dbReference type="NCBIfam" id="TIGR02967">
    <property type="entry name" value="guan_deamin"/>
    <property type="match status" value="1"/>
</dbReference>
<dbReference type="SUPFAM" id="SSF51338">
    <property type="entry name" value="Composite domain of metallo-dependent hydrolases"/>
    <property type="match status" value="1"/>
</dbReference>
<comment type="cofactor">
    <cofactor evidence="8">
        <name>Zn(2+)</name>
        <dbReference type="ChEBI" id="CHEBI:29105"/>
    </cofactor>
    <text evidence="8">Binds 1 zinc ion per subunit.</text>
</comment>
<organism evidence="10 11">
    <name type="scientific">Lonsdalea britannica</name>
    <dbReference type="NCBI Taxonomy" id="1082704"/>
    <lineage>
        <taxon>Bacteria</taxon>
        <taxon>Pseudomonadati</taxon>
        <taxon>Pseudomonadota</taxon>
        <taxon>Gammaproteobacteria</taxon>
        <taxon>Enterobacterales</taxon>
        <taxon>Pectobacteriaceae</taxon>
        <taxon>Lonsdalea</taxon>
    </lineage>
</organism>
<dbReference type="KEGG" id="lbq:CKQ53_14755"/>
<evidence type="ECO:0000256" key="3">
    <source>
        <dbReference type="ARBA" id="ARBA00012781"/>
    </source>
</evidence>
<comment type="catalytic activity">
    <reaction evidence="8">
        <text>guanine + H2O + H(+) = xanthine + NH4(+)</text>
        <dbReference type="Rhea" id="RHEA:14665"/>
        <dbReference type="ChEBI" id="CHEBI:15377"/>
        <dbReference type="ChEBI" id="CHEBI:15378"/>
        <dbReference type="ChEBI" id="CHEBI:16235"/>
        <dbReference type="ChEBI" id="CHEBI:17712"/>
        <dbReference type="ChEBI" id="CHEBI:28938"/>
        <dbReference type="EC" id="3.5.4.3"/>
    </reaction>
</comment>
<evidence type="ECO:0000259" key="9">
    <source>
        <dbReference type="Pfam" id="PF01979"/>
    </source>
</evidence>
<evidence type="ECO:0000313" key="11">
    <source>
        <dbReference type="Proteomes" id="UP000263881"/>
    </source>
</evidence>
<dbReference type="InterPro" id="IPR006680">
    <property type="entry name" value="Amidohydro-rel"/>
</dbReference>
<gene>
    <name evidence="10" type="primary">guaD</name>
    <name evidence="10" type="ORF">CKQ53_14755</name>
</gene>
<dbReference type="FunFam" id="3.20.20.140:FF:000022">
    <property type="entry name" value="Guanine deaminase"/>
    <property type="match status" value="1"/>
</dbReference>
<dbReference type="InterPro" id="IPR051607">
    <property type="entry name" value="Metallo-dep_hydrolases"/>
</dbReference>
<dbReference type="Proteomes" id="UP000263881">
    <property type="component" value="Chromosome"/>
</dbReference>
<keyword evidence="11" id="KW-1185">Reference proteome</keyword>
<keyword evidence="6 8" id="KW-0862">Zinc</keyword>
<dbReference type="GO" id="GO:0006147">
    <property type="term" value="P:guanine catabolic process"/>
    <property type="evidence" value="ECO:0007669"/>
    <property type="project" value="UniProtKB-UniRule"/>
</dbReference>
<dbReference type="NCBIfam" id="NF006679">
    <property type="entry name" value="PRK09228.1"/>
    <property type="match status" value="1"/>
</dbReference>
<evidence type="ECO:0000313" key="10">
    <source>
        <dbReference type="EMBL" id="AXW88101.1"/>
    </source>
</evidence>
<dbReference type="EMBL" id="CP023009">
    <property type="protein sequence ID" value="AXW88101.1"/>
    <property type="molecule type" value="Genomic_DNA"/>
</dbReference>
<dbReference type="RefSeq" id="WP_094117547.1">
    <property type="nucleotide sequence ID" value="NZ_CP023009.1"/>
</dbReference>
<dbReference type="GO" id="GO:0005829">
    <property type="term" value="C:cytosol"/>
    <property type="evidence" value="ECO:0007669"/>
    <property type="project" value="TreeGrafter"/>
</dbReference>
<reference evidence="10 11" key="1">
    <citation type="submission" date="2017-08" db="EMBL/GenBank/DDBJ databases">
        <title>Comparative genomics of bacteria isolated from necrotic lesions of AOD affected trees.</title>
        <authorList>
            <person name="Doonan J."/>
            <person name="Denman S."/>
            <person name="McDonald J.E."/>
        </authorList>
    </citation>
    <scope>NUCLEOTIDE SEQUENCE [LARGE SCALE GENOMIC DNA]</scope>
    <source>
        <strain evidence="10 11">477</strain>
    </source>
</reference>
<dbReference type="InterPro" id="IPR014311">
    <property type="entry name" value="Guanine_deaminase"/>
</dbReference>
<dbReference type="Gene3D" id="3.20.20.140">
    <property type="entry name" value="Metal-dependent hydrolases"/>
    <property type="match status" value="1"/>
</dbReference>
<name>A0AAD0WLQ5_9GAMM</name>
<dbReference type="CDD" id="cd01303">
    <property type="entry name" value="GDEase"/>
    <property type="match status" value="1"/>
</dbReference>
<dbReference type="AlphaFoldDB" id="A0AAD0WLQ5"/>
<evidence type="ECO:0000256" key="5">
    <source>
        <dbReference type="ARBA" id="ARBA00022801"/>
    </source>
</evidence>
<comment type="similarity">
    <text evidence="2 8">Belongs to the metallo-dependent hydrolases superfamily. ATZ/TRZ family.</text>
</comment>
<dbReference type="Pfam" id="PF01979">
    <property type="entry name" value="Amidohydro_1"/>
    <property type="match status" value="1"/>
</dbReference>
<dbReference type="GO" id="GO:0008270">
    <property type="term" value="F:zinc ion binding"/>
    <property type="evidence" value="ECO:0007669"/>
    <property type="project" value="UniProtKB-UniRule"/>
</dbReference>